<evidence type="ECO:0000313" key="2">
    <source>
        <dbReference type="Proteomes" id="UP001500956"/>
    </source>
</evidence>
<reference evidence="2" key="1">
    <citation type="journal article" date="2019" name="Int. J. Syst. Evol. Microbiol.">
        <title>The Global Catalogue of Microorganisms (GCM) 10K type strain sequencing project: providing services to taxonomists for standard genome sequencing and annotation.</title>
        <authorList>
            <consortium name="The Broad Institute Genomics Platform"/>
            <consortium name="The Broad Institute Genome Sequencing Center for Infectious Disease"/>
            <person name="Wu L."/>
            <person name="Ma J."/>
        </authorList>
    </citation>
    <scope>NUCLEOTIDE SEQUENCE [LARGE SCALE GENOMIC DNA]</scope>
    <source>
        <strain evidence="2">JCM 18063</strain>
    </source>
</reference>
<dbReference type="EMBL" id="BAABID010000006">
    <property type="protein sequence ID" value="GAA4722507.1"/>
    <property type="molecule type" value="Genomic_DNA"/>
</dbReference>
<name>A0ABP8Y5S9_9MICO</name>
<comment type="caution">
    <text evidence="1">The sequence shown here is derived from an EMBL/GenBank/DDBJ whole genome shotgun (WGS) entry which is preliminary data.</text>
</comment>
<evidence type="ECO:0000313" key="1">
    <source>
        <dbReference type="EMBL" id="GAA4722507.1"/>
    </source>
</evidence>
<organism evidence="1 2">
    <name type="scientific">Isoptericola chiayiensis</name>
    <dbReference type="NCBI Taxonomy" id="579446"/>
    <lineage>
        <taxon>Bacteria</taxon>
        <taxon>Bacillati</taxon>
        <taxon>Actinomycetota</taxon>
        <taxon>Actinomycetes</taxon>
        <taxon>Micrococcales</taxon>
        <taxon>Promicromonosporaceae</taxon>
        <taxon>Isoptericola</taxon>
    </lineage>
</organism>
<evidence type="ECO:0008006" key="3">
    <source>
        <dbReference type="Google" id="ProtNLM"/>
    </source>
</evidence>
<keyword evidence="2" id="KW-1185">Reference proteome</keyword>
<gene>
    <name evidence="1" type="ORF">GCM10023216_09680</name>
</gene>
<dbReference type="Proteomes" id="UP001500956">
    <property type="component" value="Unassembled WGS sequence"/>
</dbReference>
<sequence length="76" mass="8167">MARSMRSLVAGTMRLVRPFSRLETVLGETPAAAATCWIVTRVTLPPTSSVVHVMCIVTTILAQTEGMDRHPEGVAS</sequence>
<protein>
    <recommendedName>
        <fullName evidence="3">Secreted protein</fullName>
    </recommendedName>
</protein>
<accession>A0ABP8Y5S9</accession>
<proteinExistence type="predicted"/>